<proteinExistence type="predicted"/>
<keyword evidence="3" id="KW-1185">Reference proteome</keyword>
<feature type="domain" description="VOC" evidence="1">
    <location>
        <begin position="13"/>
        <end position="129"/>
    </location>
</feature>
<organism evidence="2 3">
    <name type="scientific">Nocardia macrotermitis</name>
    <dbReference type="NCBI Taxonomy" id="2585198"/>
    <lineage>
        <taxon>Bacteria</taxon>
        <taxon>Bacillati</taxon>
        <taxon>Actinomycetota</taxon>
        <taxon>Actinomycetes</taxon>
        <taxon>Mycobacteriales</taxon>
        <taxon>Nocardiaceae</taxon>
        <taxon>Nocardia</taxon>
    </lineage>
</organism>
<evidence type="ECO:0000313" key="2">
    <source>
        <dbReference type="EMBL" id="MQY18278.1"/>
    </source>
</evidence>
<dbReference type="Pfam" id="PF00903">
    <property type="entry name" value="Glyoxalase"/>
    <property type="match status" value="1"/>
</dbReference>
<accession>A0A7K0CXZ5</accession>
<comment type="caution">
    <text evidence="2">The sequence shown here is derived from an EMBL/GenBank/DDBJ whole genome shotgun (WGS) entry which is preliminary data.</text>
</comment>
<dbReference type="PROSITE" id="PS51819">
    <property type="entry name" value="VOC"/>
    <property type="match status" value="1"/>
</dbReference>
<dbReference type="InterPro" id="IPR037523">
    <property type="entry name" value="VOC_core"/>
</dbReference>
<dbReference type="OrthoDB" id="3428042at2"/>
<dbReference type="Proteomes" id="UP000438448">
    <property type="component" value="Unassembled WGS sequence"/>
</dbReference>
<name>A0A7K0CXZ5_9NOCA</name>
<dbReference type="SUPFAM" id="SSF54593">
    <property type="entry name" value="Glyoxalase/Bleomycin resistance protein/Dihydroxybiphenyl dioxygenase"/>
    <property type="match status" value="1"/>
</dbReference>
<reference evidence="2 3" key="1">
    <citation type="submission" date="2019-10" db="EMBL/GenBank/DDBJ databases">
        <title>Nocardia macrotermitis sp. nov. and Nocardia aurantia sp. nov., isolated from the gut of fungus growing-termite Macrotermes natalensis.</title>
        <authorList>
            <person name="Benndorf R."/>
            <person name="Schwitalla J."/>
            <person name="Martin K."/>
            <person name="De Beer W."/>
            <person name="Kaster A.-K."/>
            <person name="Vollmers J."/>
            <person name="Poulsen M."/>
            <person name="Beemelmanns C."/>
        </authorList>
    </citation>
    <scope>NUCLEOTIDE SEQUENCE [LARGE SCALE GENOMIC DNA]</scope>
    <source>
        <strain evidence="2 3">RB20</strain>
    </source>
</reference>
<dbReference type="EMBL" id="WEGK01000002">
    <property type="protein sequence ID" value="MQY18278.1"/>
    <property type="molecule type" value="Genomic_DNA"/>
</dbReference>
<dbReference type="InterPro" id="IPR029068">
    <property type="entry name" value="Glyas_Bleomycin-R_OHBP_Dase"/>
</dbReference>
<dbReference type="Gene3D" id="3.10.180.10">
    <property type="entry name" value="2,3-Dihydroxybiphenyl 1,2-Dioxygenase, domain 1"/>
    <property type="match status" value="1"/>
</dbReference>
<evidence type="ECO:0000259" key="1">
    <source>
        <dbReference type="PROSITE" id="PS51819"/>
    </source>
</evidence>
<dbReference type="AlphaFoldDB" id="A0A7K0CXZ5"/>
<dbReference type="InterPro" id="IPR004360">
    <property type="entry name" value="Glyas_Fos-R_dOase_dom"/>
</dbReference>
<gene>
    <name evidence="2" type="ORF">NRB20_13470</name>
</gene>
<sequence length="144" mass="15587">MPVGVGASPYARRVDILSSRVILRPVDYGRTVEFYRDGLGLAVAREYPGGTVFFAGQSLIEVAGHGRDAGAAVGFAGALWLQVRSADETAATLVARGIALERGPVREPWGLIEMWLRDPDGVPIVLVEVPSDHPLRRDSRVHED</sequence>
<evidence type="ECO:0000313" key="3">
    <source>
        <dbReference type="Proteomes" id="UP000438448"/>
    </source>
</evidence>
<protein>
    <recommendedName>
        <fullName evidence="1">VOC domain-containing protein</fullName>
    </recommendedName>
</protein>